<dbReference type="Gene3D" id="1.25.40.10">
    <property type="entry name" value="Tetratricopeptide repeat domain"/>
    <property type="match status" value="1"/>
</dbReference>
<evidence type="ECO:0000256" key="7">
    <source>
        <dbReference type="ARBA" id="ARBA00023235"/>
    </source>
</evidence>
<feature type="compositionally biased region" description="Polar residues" evidence="10">
    <location>
        <begin position="71"/>
        <end position="83"/>
    </location>
</feature>
<keyword evidence="13" id="KW-1185">Reference proteome</keyword>
<name>A0AAN8VP34_9MAGN</name>
<dbReference type="SUPFAM" id="SSF54534">
    <property type="entry name" value="FKBP-like"/>
    <property type="match status" value="1"/>
</dbReference>
<dbReference type="SUPFAM" id="SSF48452">
    <property type="entry name" value="TPR-like"/>
    <property type="match status" value="1"/>
</dbReference>
<reference evidence="12 13" key="1">
    <citation type="submission" date="2023-12" db="EMBL/GenBank/DDBJ databases">
        <title>A high-quality genome assembly for Dillenia turbinata (Dilleniales).</title>
        <authorList>
            <person name="Chanderbali A."/>
        </authorList>
    </citation>
    <scope>NUCLEOTIDE SEQUENCE [LARGE SCALE GENOMIC DNA]</scope>
    <source>
        <strain evidence="12">LSX21</strain>
        <tissue evidence="12">Leaf</tissue>
    </source>
</reference>
<keyword evidence="5 9" id="KW-0802">TPR repeat</keyword>
<evidence type="ECO:0000313" key="12">
    <source>
        <dbReference type="EMBL" id="KAK6938558.1"/>
    </source>
</evidence>
<keyword evidence="4" id="KW-0677">Repeat</keyword>
<dbReference type="Pfam" id="PF00254">
    <property type="entry name" value="FKBP_C"/>
    <property type="match status" value="1"/>
</dbReference>
<dbReference type="PANTHER" id="PTHR46512:SF9">
    <property type="entry name" value="PEPTIDYLPROLYL ISOMERASE"/>
    <property type="match status" value="1"/>
</dbReference>
<dbReference type="SMART" id="SM00028">
    <property type="entry name" value="TPR"/>
    <property type="match status" value="2"/>
</dbReference>
<proteinExistence type="inferred from homology"/>
<gene>
    <name evidence="12" type="ORF">RJ641_032066</name>
</gene>
<evidence type="ECO:0000256" key="2">
    <source>
        <dbReference type="ARBA" id="ARBA00006577"/>
    </source>
</evidence>
<protein>
    <recommendedName>
        <fullName evidence="3 8">peptidylprolyl isomerase</fullName>
        <ecNumber evidence="3 8">5.2.1.8</ecNumber>
    </recommendedName>
</protein>
<evidence type="ECO:0000256" key="9">
    <source>
        <dbReference type="PROSITE-ProRule" id="PRU00339"/>
    </source>
</evidence>
<dbReference type="InterPro" id="IPR001179">
    <property type="entry name" value="PPIase_FKBP_dom"/>
</dbReference>
<evidence type="ECO:0000256" key="5">
    <source>
        <dbReference type="ARBA" id="ARBA00022803"/>
    </source>
</evidence>
<evidence type="ECO:0000256" key="4">
    <source>
        <dbReference type="ARBA" id="ARBA00022737"/>
    </source>
</evidence>
<dbReference type="InterPro" id="IPR019734">
    <property type="entry name" value="TPR_rpt"/>
</dbReference>
<dbReference type="PANTHER" id="PTHR46512">
    <property type="entry name" value="PEPTIDYLPROLYL ISOMERASE"/>
    <property type="match status" value="1"/>
</dbReference>
<dbReference type="Proteomes" id="UP001370490">
    <property type="component" value="Unassembled WGS sequence"/>
</dbReference>
<dbReference type="FunFam" id="1.25.40.10:FF:000008">
    <property type="entry name" value="Peptidylprolyl isomerase"/>
    <property type="match status" value="1"/>
</dbReference>
<dbReference type="InterPro" id="IPR011990">
    <property type="entry name" value="TPR-like_helical_dom_sf"/>
</dbReference>
<dbReference type="PROSITE" id="PS50005">
    <property type="entry name" value="TPR"/>
    <property type="match status" value="1"/>
</dbReference>
<sequence length="406" mass="43681">MTVGESALFTLPPDLGFGGIGTRTVPPNSIVKFEVELVSWITVVDICKDGGIVKKILKKGDPNARPDMPSGLNQLTTGSSAPQNDGLGPVPSRFTGRASPEACLTSLLILELAVSDITGVLCISSKFFKYSNITLTSPDAFGETGRDTCNDFAAIPPNSALGIDMELESFKPVIDVCGDLKVIKKILKEGVGTVTANEGTAVQNGTVSEKKGFDGDGLLEFITDEASSFCGASNSWVGQSSSYNEEGSRDLDLALDPPSSTVIYVVEMVDFTKEKAPWELSSKEKIEAAGKRKEEGNLLFESAKYLRAGKKYDKAADYVSEDGSFGDDDQKLAKALRISCWLNGAACSLKLNNYGEAISLCSKVLDVEFCNVKALYRRVQAYMETTDLDLAELDIKRALEADPQNR</sequence>
<evidence type="ECO:0000256" key="1">
    <source>
        <dbReference type="ARBA" id="ARBA00000971"/>
    </source>
</evidence>
<organism evidence="12 13">
    <name type="scientific">Dillenia turbinata</name>
    <dbReference type="NCBI Taxonomy" id="194707"/>
    <lineage>
        <taxon>Eukaryota</taxon>
        <taxon>Viridiplantae</taxon>
        <taxon>Streptophyta</taxon>
        <taxon>Embryophyta</taxon>
        <taxon>Tracheophyta</taxon>
        <taxon>Spermatophyta</taxon>
        <taxon>Magnoliopsida</taxon>
        <taxon>eudicotyledons</taxon>
        <taxon>Gunneridae</taxon>
        <taxon>Pentapetalae</taxon>
        <taxon>Dilleniales</taxon>
        <taxon>Dilleniaceae</taxon>
        <taxon>Dillenia</taxon>
    </lineage>
</organism>
<dbReference type="InterPro" id="IPR050754">
    <property type="entry name" value="FKBP4/5/8-like"/>
</dbReference>
<evidence type="ECO:0000256" key="3">
    <source>
        <dbReference type="ARBA" id="ARBA00013194"/>
    </source>
</evidence>
<evidence type="ECO:0000256" key="6">
    <source>
        <dbReference type="ARBA" id="ARBA00023110"/>
    </source>
</evidence>
<dbReference type="EC" id="5.2.1.8" evidence="3 8"/>
<comment type="catalytic activity">
    <reaction evidence="1 8">
        <text>[protein]-peptidylproline (omega=180) = [protein]-peptidylproline (omega=0)</text>
        <dbReference type="Rhea" id="RHEA:16237"/>
        <dbReference type="Rhea" id="RHEA-COMP:10747"/>
        <dbReference type="Rhea" id="RHEA-COMP:10748"/>
        <dbReference type="ChEBI" id="CHEBI:83833"/>
        <dbReference type="ChEBI" id="CHEBI:83834"/>
        <dbReference type="EC" id="5.2.1.8"/>
    </reaction>
</comment>
<dbReference type="GO" id="GO:0003755">
    <property type="term" value="F:peptidyl-prolyl cis-trans isomerase activity"/>
    <property type="evidence" value="ECO:0007669"/>
    <property type="project" value="UniProtKB-KW"/>
</dbReference>
<keyword evidence="7 8" id="KW-0413">Isomerase</keyword>
<comment type="caution">
    <text evidence="12">The sequence shown here is derived from an EMBL/GenBank/DDBJ whole genome shotgun (WGS) entry which is preliminary data.</text>
</comment>
<accession>A0AAN8VP34</accession>
<dbReference type="Gene3D" id="3.10.50.40">
    <property type="match status" value="1"/>
</dbReference>
<dbReference type="EMBL" id="JBAMMX010000006">
    <property type="protein sequence ID" value="KAK6938558.1"/>
    <property type="molecule type" value="Genomic_DNA"/>
</dbReference>
<feature type="region of interest" description="Disordered" evidence="10">
    <location>
        <begin position="58"/>
        <end position="90"/>
    </location>
</feature>
<evidence type="ECO:0000256" key="10">
    <source>
        <dbReference type="SAM" id="MobiDB-lite"/>
    </source>
</evidence>
<keyword evidence="6 8" id="KW-0697">Rotamase</keyword>
<feature type="domain" description="PPIase FKBP-type" evidence="11">
    <location>
        <begin position="1"/>
        <end position="41"/>
    </location>
</feature>
<evidence type="ECO:0000259" key="11">
    <source>
        <dbReference type="PROSITE" id="PS50059"/>
    </source>
</evidence>
<comment type="similarity">
    <text evidence="2">Belongs to the FKBP-type PPIase family.</text>
</comment>
<dbReference type="PROSITE" id="PS50059">
    <property type="entry name" value="FKBP_PPIASE"/>
    <property type="match status" value="1"/>
</dbReference>
<evidence type="ECO:0000256" key="8">
    <source>
        <dbReference type="PROSITE-ProRule" id="PRU00277"/>
    </source>
</evidence>
<dbReference type="AlphaFoldDB" id="A0AAN8VP34"/>
<dbReference type="InterPro" id="IPR046357">
    <property type="entry name" value="PPIase_dom_sf"/>
</dbReference>
<feature type="repeat" description="TPR" evidence="9">
    <location>
        <begin position="372"/>
        <end position="405"/>
    </location>
</feature>
<evidence type="ECO:0000313" key="13">
    <source>
        <dbReference type="Proteomes" id="UP001370490"/>
    </source>
</evidence>